<dbReference type="InterPro" id="IPR052156">
    <property type="entry name" value="BCAA_Transport_ATP-bd_LivF"/>
</dbReference>
<organism evidence="7 8">
    <name type="scientific">Salipiger pallidus</name>
    <dbReference type="NCBI Taxonomy" id="1775170"/>
    <lineage>
        <taxon>Bacteria</taxon>
        <taxon>Pseudomonadati</taxon>
        <taxon>Pseudomonadota</taxon>
        <taxon>Alphaproteobacteria</taxon>
        <taxon>Rhodobacterales</taxon>
        <taxon>Roseobacteraceae</taxon>
        <taxon>Salipiger</taxon>
    </lineage>
</organism>
<dbReference type="SUPFAM" id="SSF52540">
    <property type="entry name" value="P-loop containing nucleoside triphosphate hydrolases"/>
    <property type="match status" value="1"/>
</dbReference>
<evidence type="ECO:0000313" key="8">
    <source>
        <dbReference type="Proteomes" id="UP000617145"/>
    </source>
</evidence>
<gene>
    <name evidence="7" type="ORF">GCM10011415_39660</name>
</gene>
<dbReference type="Pfam" id="PF00005">
    <property type="entry name" value="ABC_tran"/>
    <property type="match status" value="1"/>
</dbReference>
<evidence type="ECO:0000256" key="5">
    <source>
        <dbReference type="ARBA" id="ARBA00022970"/>
    </source>
</evidence>
<dbReference type="CDD" id="cd03224">
    <property type="entry name" value="ABC_TM1139_LivF_branched"/>
    <property type="match status" value="1"/>
</dbReference>
<comment type="caution">
    <text evidence="7">The sequence shown here is derived from an EMBL/GenBank/DDBJ whole genome shotgun (WGS) entry which is preliminary data.</text>
</comment>
<dbReference type="SMART" id="SM00382">
    <property type="entry name" value="AAA"/>
    <property type="match status" value="1"/>
</dbReference>
<dbReference type="InterPro" id="IPR027417">
    <property type="entry name" value="P-loop_NTPase"/>
</dbReference>
<dbReference type="InterPro" id="IPR003439">
    <property type="entry name" value="ABC_transporter-like_ATP-bd"/>
</dbReference>
<evidence type="ECO:0000256" key="1">
    <source>
        <dbReference type="ARBA" id="ARBA00005417"/>
    </source>
</evidence>
<name>A0A8J2ZNL9_9RHOB</name>
<dbReference type="Proteomes" id="UP000617145">
    <property type="component" value="Unassembled WGS sequence"/>
</dbReference>
<keyword evidence="3" id="KW-0547">Nucleotide-binding</keyword>
<sequence length="235" mass="25143">MLLDVKGLSAAYGLVPALHRVDFHAMPGEVVGILGHNGMGKTTLMRSIMGYVKVTGGEISFDGQSILGTAVNARARMGIGLVPQGRQIFPNLSVKENLEVAIPGGKAEVARTVDEMLDLFPRLKRLLDRRGGALSGGEQQLLALARCLARHPRLMLLDEPTEGIQPSIIDEISDTLAALTKKIDITIVLVEQNLDFITGLSDRVYAISNGVLDREIPKAELTDAGAVSAFMGFTA</sequence>
<dbReference type="PROSITE" id="PS50893">
    <property type="entry name" value="ABC_TRANSPORTER_2"/>
    <property type="match status" value="1"/>
</dbReference>
<keyword evidence="8" id="KW-1185">Reference proteome</keyword>
<proteinExistence type="inferred from homology"/>
<dbReference type="GO" id="GO:0016887">
    <property type="term" value="F:ATP hydrolysis activity"/>
    <property type="evidence" value="ECO:0007669"/>
    <property type="project" value="InterPro"/>
</dbReference>
<accession>A0A8J2ZNL9</accession>
<dbReference type="GO" id="GO:0015658">
    <property type="term" value="F:branched-chain amino acid transmembrane transporter activity"/>
    <property type="evidence" value="ECO:0007669"/>
    <property type="project" value="TreeGrafter"/>
</dbReference>
<dbReference type="EMBL" id="BMJV01000011">
    <property type="protein sequence ID" value="GGG85482.1"/>
    <property type="molecule type" value="Genomic_DNA"/>
</dbReference>
<feature type="domain" description="ABC transporter" evidence="6">
    <location>
        <begin position="3"/>
        <end position="234"/>
    </location>
</feature>
<reference evidence="7" key="1">
    <citation type="journal article" date="2014" name="Int. J. Syst. Evol. Microbiol.">
        <title>Complete genome sequence of Corynebacterium casei LMG S-19264T (=DSM 44701T), isolated from a smear-ripened cheese.</title>
        <authorList>
            <consortium name="US DOE Joint Genome Institute (JGI-PGF)"/>
            <person name="Walter F."/>
            <person name="Albersmeier A."/>
            <person name="Kalinowski J."/>
            <person name="Ruckert C."/>
        </authorList>
    </citation>
    <scope>NUCLEOTIDE SEQUENCE</scope>
    <source>
        <strain evidence="7">CGMCC 1.15762</strain>
    </source>
</reference>
<reference evidence="7" key="2">
    <citation type="submission" date="2020-09" db="EMBL/GenBank/DDBJ databases">
        <authorList>
            <person name="Sun Q."/>
            <person name="Zhou Y."/>
        </authorList>
    </citation>
    <scope>NUCLEOTIDE SEQUENCE</scope>
    <source>
        <strain evidence="7">CGMCC 1.15762</strain>
    </source>
</reference>
<dbReference type="PROSITE" id="PS00211">
    <property type="entry name" value="ABC_TRANSPORTER_1"/>
    <property type="match status" value="1"/>
</dbReference>
<dbReference type="AlphaFoldDB" id="A0A8J2ZNL9"/>
<dbReference type="PANTHER" id="PTHR43820:SF5">
    <property type="entry name" value="HIGH-AFFINITY BRANCHED-CHAIN AMINO ACID TRANSPORT ATP-BINDING PROTEIN"/>
    <property type="match status" value="1"/>
</dbReference>
<comment type="similarity">
    <text evidence="1">Belongs to the ABC transporter superfamily.</text>
</comment>
<evidence type="ECO:0000256" key="2">
    <source>
        <dbReference type="ARBA" id="ARBA00022448"/>
    </source>
</evidence>
<keyword evidence="5" id="KW-0029">Amino-acid transport</keyword>
<protein>
    <submittedName>
        <fullName evidence="7">ABC transporter ATP-binding protein</fullName>
    </submittedName>
</protein>
<dbReference type="RefSeq" id="WP_188792032.1">
    <property type="nucleotide sequence ID" value="NZ_BMJV01000011.1"/>
</dbReference>
<dbReference type="Gene3D" id="3.40.50.300">
    <property type="entry name" value="P-loop containing nucleotide triphosphate hydrolases"/>
    <property type="match status" value="1"/>
</dbReference>
<dbReference type="GO" id="GO:0005524">
    <property type="term" value="F:ATP binding"/>
    <property type="evidence" value="ECO:0007669"/>
    <property type="project" value="UniProtKB-KW"/>
</dbReference>
<dbReference type="PANTHER" id="PTHR43820">
    <property type="entry name" value="HIGH-AFFINITY BRANCHED-CHAIN AMINO ACID TRANSPORT ATP-BINDING PROTEIN LIVF"/>
    <property type="match status" value="1"/>
</dbReference>
<dbReference type="InterPro" id="IPR017871">
    <property type="entry name" value="ABC_transporter-like_CS"/>
</dbReference>
<evidence type="ECO:0000256" key="3">
    <source>
        <dbReference type="ARBA" id="ARBA00022741"/>
    </source>
</evidence>
<evidence type="ECO:0000313" key="7">
    <source>
        <dbReference type="EMBL" id="GGG85482.1"/>
    </source>
</evidence>
<keyword evidence="4 7" id="KW-0067">ATP-binding</keyword>
<keyword evidence="2" id="KW-0813">Transport</keyword>
<dbReference type="InterPro" id="IPR003593">
    <property type="entry name" value="AAA+_ATPase"/>
</dbReference>
<evidence type="ECO:0000259" key="6">
    <source>
        <dbReference type="PROSITE" id="PS50893"/>
    </source>
</evidence>
<evidence type="ECO:0000256" key="4">
    <source>
        <dbReference type="ARBA" id="ARBA00022840"/>
    </source>
</evidence>
<dbReference type="GO" id="GO:0015807">
    <property type="term" value="P:L-amino acid transport"/>
    <property type="evidence" value="ECO:0007669"/>
    <property type="project" value="TreeGrafter"/>
</dbReference>